<evidence type="ECO:0000256" key="4">
    <source>
        <dbReference type="ARBA" id="ARBA00022472"/>
    </source>
</evidence>
<dbReference type="InterPro" id="IPR004974">
    <property type="entry name" value="Pox_Rap94"/>
</dbReference>
<dbReference type="GO" id="GO:0044423">
    <property type="term" value="C:virion component"/>
    <property type="evidence" value="ECO:0007669"/>
    <property type="project" value="UniProtKB-KW"/>
</dbReference>
<proteinExistence type="inferred from homology"/>
<keyword evidence="6" id="KW-0805">Transcription regulation</keyword>
<accession>Q070E7</accession>
<dbReference type="Pfam" id="PF03294">
    <property type="entry name" value="Pox_Rap94"/>
    <property type="match status" value="1"/>
</dbReference>
<dbReference type="RefSeq" id="YP_784294.1">
    <property type="nucleotide sequence ID" value="NC_008030.1"/>
</dbReference>
<dbReference type="GO" id="GO:0006353">
    <property type="term" value="P:DNA-templated transcription termination"/>
    <property type="evidence" value="ECO:0007669"/>
    <property type="project" value="UniProtKB-KW"/>
</dbReference>
<dbReference type="GO" id="GO:0003700">
    <property type="term" value="F:DNA-binding transcription factor activity"/>
    <property type="evidence" value="ECO:0007669"/>
    <property type="project" value="InterPro"/>
</dbReference>
<evidence type="ECO:0000313" key="10">
    <source>
        <dbReference type="EMBL" id="ABJ08995.1"/>
    </source>
</evidence>
<evidence type="ECO:0000313" key="11">
    <source>
        <dbReference type="Proteomes" id="UP000011300"/>
    </source>
</evidence>
<organism evidence="10 11">
    <name type="scientific">Nile crocodilepox virus (isolate Crocodylus niloticus/Zimbabwe/Ume/2001)</name>
    <name type="common">CRV</name>
    <dbReference type="NCBI Taxonomy" id="1289473"/>
    <lineage>
        <taxon>Viruses</taxon>
        <taxon>Varidnaviria</taxon>
        <taxon>Bamfordvirae</taxon>
        <taxon>Nucleocytoviricota</taxon>
        <taxon>Pokkesviricetes</taxon>
        <taxon>Chitovirales</taxon>
        <taxon>Poxviridae</taxon>
        <taxon>Chordopoxvirinae</taxon>
        <taxon>Crocodylidpoxvirus</taxon>
        <taxon>Crocodylidpoxvirus nilecrocodilepox</taxon>
        <taxon>Nile crocodilepox virus</taxon>
    </lineage>
</organism>
<evidence type="ECO:0000256" key="2">
    <source>
        <dbReference type="ARBA" id="ARBA00007680"/>
    </source>
</evidence>
<evidence type="ECO:0000256" key="7">
    <source>
        <dbReference type="ARBA" id="ARBA00023163"/>
    </source>
</evidence>
<keyword evidence="4" id="KW-0806">Transcription termination</keyword>
<dbReference type="Proteomes" id="UP000011300">
    <property type="component" value="Segment"/>
</dbReference>
<evidence type="ECO:0000256" key="1">
    <source>
        <dbReference type="ARBA" id="ARBA00004328"/>
    </source>
</evidence>
<dbReference type="EMBL" id="DQ356948">
    <property type="protein sequence ID" value="ABJ08995.1"/>
    <property type="molecule type" value="Genomic_DNA"/>
</dbReference>
<reference evidence="10 11" key="1">
    <citation type="journal article" date="2006" name="J. Virol.">
        <title>Genome of crocodilepox virus.</title>
        <authorList>
            <person name="Afonso C.L."/>
            <person name="Tulman E.R."/>
            <person name="Delhon G."/>
            <person name="Lu Z."/>
            <person name="Viljoen G.J."/>
            <person name="Wallace D.B."/>
            <person name="Kutish G.F."/>
            <person name="Rock D.L."/>
        </authorList>
    </citation>
    <scope>NUCLEOTIDE SEQUENCE [LARGE SCALE GENOMIC DNA]</scope>
    <source>
        <strain evidence="11">Isolate Crocodylus niloticus/Zimbabwe/Ume/2001</strain>
    </source>
</reference>
<evidence type="ECO:0000256" key="8">
    <source>
        <dbReference type="ARBA" id="ARBA00032150"/>
    </source>
</evidence>
<protein>
    <recommendedName>
        <fullName evidence="3">RNA polymerase-associated transcription-specificity factor RAP94</fullName>
    </recommendedName>
    <alternativeName>
        <fullName evidence="8">Protein H4</fullName>
    </alternativeName>
    <alternativeName>
        <fullName evidence="9">RPO-associated protein of 94 kDa</fullName>
    </alternativeName>
</protein>
<evidence type="ECO:0000256" key="3">
    <source>
        <dbReference type="ARBA" id="ARBA00019543"/>
    </source>
</evidence>
<gene>
    <name evidence="10" type="ORF">CRV104</name>
</gene>
<keyword evidence="7" id="KW-0804">Transcription</keyword>
<dbReference type="KEGG" id="vg:4363386"/>
<comment type="subcellular location">
    <subcellularLocation>
        <location evidence="1">Virion</location>
    </subcellularLocation>
</comment>
<organismHost>
    <name type="scientific">Crocodylus niloticus</name>
    <name type="common">Nile crocodile</name>
    <name type="synonym">African crocodile</name>
    <dbReference type="NCBI Taxonomy" id="8501"/>
</organismHost>
<organismHost>
    <name type="scientific">Crocodylus porosus</name>
    <name type="common">Saltwater crocodile</name>
    <name type="synonym">Estuarine crocodile</name>
    <dbReference type="NCBI Taxonomy" id="8502"/>
</organismHost>
<evidence type="ECO:0000256" key="6">
    <source>
        <dbReference type="ARBA" id="ARBA00023015"/>
    </source>
</evidence>
<comment type="similarity">
    <text evidence="2">Belongs to the poxviridae protein RAP94 family.</text>
</comment>
<evidence type="ECO:0000256" key="5">
    <source>
        <dbReference type="ARBA" id="ARBA00022844"/>
    </source>
</evidence>
<keyword evidence="5" id="KW-0946">Virion</keyword>
<evidence type="ECO:0000256" key="9">
    <source>
        <dbReference type="ARBA" id="ARBA00033422"/>
    </source>
</evidence>
<organismHost>
    <name type="scientific">Crocodylus johnstoni</name>
    <name type="common">Australian freshwater crocodile</name>
    <dbReference type="NCBI Taxonomy" id="184234"/>
</organismHost>
<keyword evidence="11" id="KW-1185">Reference proteome</keyword>
<sequence length="800" mass="94061">MENNKEIMLLDVIKKIKRYLADDSVKEKSYADFIAENKNIFIYNLYNVNVVTEDDIKLLYITIQQNPDIDDPSLVSIFSYIGYKFKRTINERQPDDAPVATANDEFRHNFFSFFFTYLEFYAKLKTMRVLVNRENEPGDANVNYRTSELVSSFPEQPTRVVEVPFNMREIISYVSKNIDQLQFSKKYLDFCYLCRIIGVRISKKKFNLTYVIEYSVDNVVIPICVTDYLDVKYVELKETGARYRNTFQMENNPNLAVWGQLVIPRLANGTLYSSFFLSSVDLAQFFTRLVVRPDAEFVERAAAPLREIVVREPAFWRETQEIAFRVCEHQVKMDDIFRNVSVNYFEQVNAFINDMIYYEDGLAYCSYCHVHVPVFDQGVGNVAKDKVVAVNYNKKNIFNAEPYSYFVQSQRFIFNIIMSFDAVMKAQTWSMKYNINRMLIDFLIHINDKRHFYEKQFAKEIKNGIFFLRLSANLFDIRMSSTELFYTAKILNLNYIIALTITLNSSANFFLGYLKSKQIFPETDTLEAQFNYYIAVIVNQFLVKTKVLDKSAVNHILFFTDVYASIMPDEMVAYYHRLRAEVARLLVVERAKNEKDYEVENTTEVAPLRIRFFDARGSAMPVAFAHVEERSVATPSVLPSPDRPQDLEAAERDFASMSIDNVLIKLNNTAIETIEIFSTYVKVILEKKQTIISIQRLFLYRLLTYFSGPEFYVFKFGDPFPFNQTLVNVHHLNRKIDCYNFLVRSLLPDSDIFFYHSRDLNRHRLEFGFYLFLSKFVKVKKWIEQNKEKIKLLYLVNFNN</sequence>
<dbReference type="GeneID" id="4363386"/>
<name>Q070E7_CPRVZ</name>